<feature type="transmembrane region" description="Helical" evidence="1">
    <location>
        <begin position="59"/>
        <end position="77"/>
    </location>
</feature>
<evidence type="ECO:0000313" key="2">
    <source>
        <dbReference type="EMBL" id="MCA2014645.1"/>
    </source>
</evidence>
<keyword evidence="1" id="KW-1133">Transmembrane helix</keyword>
<reference evidence="3" key="1">
    <citation type="submission" date="2023-07" db="EMBL/GenBank/DDBJ databases">
        <title>Molecular identification of indigenous halophilic bacteria isolated from red sea cost, biodegradation of synthetic dyes and assessment of degraded metabolite toxicity.</title>
        <authorList>
            <person name="Chaieb K."/>
            <person name="Altayb H.N."/>
        </authorList>
    </citation>
    <scope>NUCLEOTIDE SEQUENCE [LARGE SCALE GENOMIC DNA]</scope>
    <source>
        <strain evidence="3">K20</strain>
    </source>
</reference>
<dbReference type="InterPro" id="IPR021548">
    <property type="entry name" value="DUF2895"/>
</dbReference>
<organism evidence="2 3">
    <name type="scientific">Vibrio tritonius</name>
    <dbReference type="NCBI Taxonomy" id="1435069"/>
    <lineage>
        <taxon>Bacteria</taxon>
        <taxon>Pseudomonadati</taxon>
        <taxon>Pseudomonadota</taxon>
        <taxon>Gammaproteobacteria</taxon>
        <taxon>Vibrionales</taxon>
        <taxon>Vibrionaceae</taxon>
        <taxon>Vibrio</taxon>
    </lineage>
</organism>
<dbReference type="EMBL" id="JAIWIU010000005">
    <property type="protein sequence ID" value="MCA2014645.1"/>
    <property type="molecule type" value="Genomic_DNA"/>
</dbReference>
<dbReference type="RefSeq" id="WP_225249266.1">
    <property type="nucleotide sequence ID" value="NZ_JAIWIU010000005.1"/>
</dbReference>
<keyword evidence="3" id="KW-1185">Reference proteome</keyword>
<gene>
    <name evidence="2" type="ORF">LDJ79_00890</name>
</gene>
<accession>A0ABS7YK53</accession>
<evidence type="ECO:0000256" key="1">
    <source>
        <dbReference type="SAM" id="Phobius"/>
    </source>
</evidence>
<dbReference type="Proteomes" id="UP001199044">
    <property type="component" value="Unassembled WGS sequence"/>
</dbReference>
<protein>
    <submittedName>
        <fullName evidence="2">TIGR03746 family integrating conjugative element protein</fullName>
    </submittedName>
</protein>
<evidence type="ECO:0000313" key="3">
    <source>
        <dbReference type="Proteomes" id="UP001199044"/>
    </source>
</evidence>
<keyword evidence="1" id="KW-0472">Membrane</keyword>
<dbReference type="Pfam" id="PF11444">
    <property type="entry name" value="DUF2895"/>
    <property type="match status" value="1"/>
</dbReference>
<name>A0ABS7YK53_9VIBR</name>
<keyword evidence="1" id="KW-0812">Transmembrane</keyword>
<sequence length="251" mass="28786">MINSQQKTNDQNSEKLDVMHHDEKEVFDEQSETNKFLGRLGRLPKKMVHASAEMSSHVNSLRCFIVILSIALIMSIYSNSQAPSKLRLLYPPMVGNGAIVSPSDRPKGPVLAYTSYLWEEVNTWMKSGKTEAYTKLVQYHNYLGEYFIQQLSDAYKSSETRGELDRQRRITQVPGAMSDLDSRVITVVPNKSWIVYLDTIVEEWYLGTRVVHEKRRYFLNVEAVEMTDENPIGIKIVGFAKPQKTLEVYGQ</sequence>
<comment type="caution">
    <text evidence="2">The sequence shown here is derived from an EMBL/GenBank/DDBJ whole genome shotgun (WGS) entry which is preliminary data.</text>
</comment>
<proteinExistence type="predicted"/>